<dbReference type="AlphaFoldDB" id="A0A0E0MQQ3"/>
<sequence length="66" mass="8007">MAMPRYAFLCIYIPIEIRGRLEKLLAESYVNYRLSKRGKRRDLFWTFEAYGRQDAPPCIISRPYRF</sequence>
<protein>
    <submittedName>
        <fullName evidence="1">Uncharacterized protein</fullName>
    </submittedName>
</protein>
<reference evidence="2" key="1">
    <citation type="submission" date="2013-06" db="EMBL/GenBank/DDBJ databases">
        <authorList>
            <person name="Zhao Q."/>
        </authorList>
    </citation>
    <scope>NUCLEOTIDE SEQUENCE</scope>
    <source>
        <strain evidence="2">cv. W1943</strain>
    </source>
</reference>
<reference evidence="1" key="2">
    <citation type="submission" date="2015-06" db="UniProtKB">
        <authorList>
            <consortium name="EnsemblPlants"/>
        </authorList>
    </citation>
    <scope>IDENTIFICATION</scope>
</reference>
<evidence type="ECO:0000313" key="1">
    <source>
        <dbReference type="EnsemblPlants" id="ORUFI01G01410.1"/>
    </source>
</evidence>
<dbReference type="Gramene" id="ORUFI01G01410.1">
    <property type="protein sequence ID" value="ORUFI01G01410.1"/>
    <property type="gene ID" value="ORUFI01G01410"/>
</dbReference>
<dbReference type="HOGENOM" id="CLU_2835654_0_0_1"/>
<proteinExistence type="predicted"/>
<keyword evidence="2" id="KW-1185">Reference proteome</keyword>
<organism evidence="1 2">
    <name type="scientific">Oryza rufipogon</name>
    <name type="common">Brownbeard rice</name>
    <name type="synonym">Asian wild rice</name>
    <dbReference type="NCBI Taxonomy" id="4529"/>
    <lineage>
        <taxon>Eukaryota</taxon>
        <taxon>Viridiplantae</taxon>
        <taxon>Streptophyta</taxon>
        <taxon>Embryophyta</taxon>
        <taxon>Tracheophyta</taxon>
        <taxon>Spermatophyta</taxon>
        <taxon>Magnoliopsida</taxon>
        <taxon>Liliopsida</taxon>
        <taxon>Poales</taxon>
        <taxon>Poaceae</taxon>
        <taxon>BOP clade</taxon>
        <taxon>Oryzoideae</taxon>
        <taxon>Oryzeae</taxon>
        <taxon>Oryzinae</taxon>
        <taxon>Oryza</taxon>
    </lineage>
</organism>
<evidence type="ECO:0000313" key="2">
    <source>
        <dbReference type="Proteomes" id="UP000008022"/>
    </source>
</evidence>
<accession>A0A0E0MQQ3</accession>
<dbReference type="EnsemblPlants" id="ORUFI01G01410.1">
    <property type="protein sequence ID" value="ORUFI01G01410.1"/>
    <property type="gene ID" value="ORUFI01G01410"/>
</dbReference>
<dbReference type="Proteomes" id="UP000008022">
    <property type="component" value="Unassembled WGS sequence"/>
</dbReference>
<name>A0A0E0MQQ3_ORYRU</name>